<sequence>MPGGKERAEERRENKRRPKEVQMRRTKEDPRVGIGRKEVPTFFNKVTLSREREGLTDPYWEAHRYRCRCRRTRAAPPHQAKYAEAVMTRGRMGTGIGDAKSKGGAGQGETDRGFSAWLTQKMAYYIIIVIIVIIVIINVLRLMLTTTCQTRVL</sequence>
<dbReference type="VEuPathDB" id="FungiDB:MYCTH_2125110"/>
<name>G2Q7Y8_THET4</name>
<dbReference type="RefSeq" id="XP_003661390.1">
    <property type="nucleotide sequence ID" value="XM_003661342.1"/>
</dbReference>
<keyword evidence="2" id="KW-0812">Transmembrane</keyword>
<evidence type="ECO:0000313" key="3">
    <source>
        <dbReference type="EMBL" id="AEO56145.1"/>
    </source>
</evidence>
<dbReference type="EMBL" id="CP003003">
    <property type="protein sequence ID" value="AEO56145.1"/>
    <property type="molecule type" value="Genomic_DNA"/>
</dbReference>
<dbReference type="Proteomes" id="UP000007322">
    <property type="component" value="Chromosome 2"/>
</dbReference>
<protein>
    <submittedName>
        <fullName evidence="3">Uncharacterized protein</fullName>
    </submittedName>
</protein>
<organism evidence="3 4">
    <name type="scientific">Thermothelomyces thermophilus (strain ATCC 42464 / BCRC 31852 / DSM 1799)</name>
    <name type="common">Sporotrichum thermophile</name>
    <dbReference type="NCBI Taxonomy" id="573729"/>
    <lineage>
        <taxon>Eukaryota</taxon>
        <taxon>Fungi</taxon>
        <taxon>Dikarya</taxon>
        <taxon>Ascomycota</taxon>
        <taxon>Pezizomycotina</taxon>
        <taxon>Sordariomycetes</taxon>
        <taxon>Sordariomycetidae</taxon>
        <taxon>Sordariales</taxon>
        <taxon>Chaetomiaceae</taxon>
        <taxon>Thermothelomyces</taxon>
    </lineage>
</organism>
<proteinExistence type="predicted"/>
<evidence type="ECO:0000256" key="1">
    <source>
        <dbReference type="SAM" id="MobiDB-lite"/>
    </source>
</evidence>
<dbReference type="KEGG" id="mtm:MYCTH_2125110"/>
<dbReference type="GeneID" id="11512069"/>
<dbReference type="HOGENOM" id="CLU_1714572_0_0_1"/>
<accession>G2Q7Y8</accession>
<feature type="transmembrane region" description="Helical" evidence="2">
    <location>
        <begin position="122"/>
        <end position="144"/>
    </location>
</feature>
<reference evidence="3 4" key="1">
    <citation type="journal article" date="2011" name="Nat. Biotechnol.">
        <title>Comparative genomic analysis of the thermophilic biomass-degrading fungi Myceliophthora thermophila and Thielavia terrestris.</title>
        <authorList>
            <person name="Berka R.M."/>
            <person name="Grigoriev I.V."/>
            <person name="Otillar R."/>
            <person name="Salamov A."/>
            <person name="Grimwood J."/>
            <person name="Reid I."/>
            <person name="Ishmael N."/>
            <person name="John T."/>
            <person name="Darmond C."/>
            <person name="Moisan M.-C."/>
            <person name="Henrissat B."/>
            <person name="Coutinho P.M."/>
            <person name="Lombard V."/>
            <person name="Natvig D.O."/>
            <person name="Lindquist E."/>
            <person name="Schmutz J."/>
            <person name="Lucas S."/>
            <person name="Harris P."/>
            <person name="Powlowski J."/>
            <person name="Bellemare A."/>
            <person name="Taylor D."/>
            <person name="Butler G."/>
            <person name="de Vries R.P."/>
            <person name="Allijn I.E."/>
            <person name="van den Brink J."/>
            <person name="Ushinsky S."/>
            <person name="Storms R."/>
            <person name="Powell A.J."/>
            <person name="Paulsen I.T."/>
            <person name="Elbourne L.D.H."/>
            <person name="Baker S.E."/>
            <person name="Magnuson J."/>
            <person name="LaBoissiere S."/>
            <person name="Clutterbuck A.J."/>
            <person name="Martinez D."/>
            <person name="Wogulis M."/>
            <person name="de Leon A.L."/>
            <person name="Rey M.W."/>
            <person name="Tsang A."/>
        </authorList>
    </citation>
    <scope>NUCLEOTIDE SEQUENCE [LARGE SCALE GENOMIC DNA]</scope>
    <source>
        <strain evidence="4">ATCC 42464 / BCRC 31852 / DSM 1799</strain>
    </source>
</reference>
<keyword evidence="2" id="KW-1133">Transmembrane helix</keyword>
<dbReference type="AlphaFoldDB" id="G2Q7Y8"/>
<dbReference type="InParanoid" id="G2Q7Y8"/>
<evidence type="ECO:0000313" key="4">
    <source>
        <dbReference type="Proteomes" id="UP000007322"/>
    </source>
</evidence>
<feature type="region of interest" description="Disordered" evidence="1">
    <location>
        <begin position="1"/>
        <end position="31"/>
    </location>
</feature>
<keyword evidence="2" id="KW-0472">Membrane</keyword>
<keyword evidence="4" id="KW-1185">Reference proteome</keyword>
<evidence type="ECO:0000256" key="2">
    <source>
        <dbReference type="SAM" id="Phobius"/>
    </source>
</evidence>
<gene>
    <name evidence="3" type="ORF">MYCTH_2125110</name>
</gene>